<protein>
    <submittedName>
        <fullName evidence="1">Uncharacterized protein</fullName>
    </submittedName>
</protein>
<dbReference type="Proteomes" id="UP000270988">
    <property type="component" value="Chromosome"/>
</dbReference>
<evidence type="ECO:0000313" key="1">
    <source>
        <dbReference type="EMBL" id="VEJ29792.1"/>
    </source>
</evidence>
<proteinExistence type="predicted"/>
<reference evidence="1 2" key="1">
    <citation type="submission" date="2018-12" db="EMBL/GenBank/DDBJ databases">
        <authorList>
            <consortium name="Pathogen Informatics"/>
        </authorList>
    </citation>
    <scope>NUCLEOTIDE SEQUENCE [LARGE SCALE GENOMIC DNA]</scope>
    <source>
        <strain evidence="1 2">NCTC10918</strain>
    </source>
</reference>
<dbReference type="EMBL" id="LR134521">
    <property type="protein sequence ID" value="VEJ29792.1"/>
    <property type="molecule type" value="Genomic_DNA"/>
</dbReference>
<sequence>MKSSAKQELERAQALPTAGTLLHAAAPDAARSPAVVLGYGPRLPYISGRNVRFEKISPHPQAPHYIPVPVPGLPHDVSLRAEHLHAYLVQLVAHARDTITVITDAEHAETPLYGALRSLGVCPRVFLHEGASQAHHILEKICDAAERPGTALSTSQEAGDDRLFIISASLVRSIPAALIKRAAQGARLCIVHMPIARGTIDSPRSASVFTHISHLQVHTHGDYLESVQYLLRGSITDDTAHKIIGSSQHAGLMPHEGIVQNHP</sequence>
<gene>
    <name evidence="1" type="ORF">NCTC10918_01063</name>
</gene>
<organism evidence="1 2">
    <name type="scientific">Rothia dentocariosa</name>
    <dbReference type="NCBI Taxonomy" id="2047"/>
    <lineage>
        <taxon>Bacteria</taxon>
        <taxon>Bacillati</taxon>
        <taxon>Actinomycetota</taxon>
        <taxon>Actinomycetes</taxon>
        <taxon>Micrococcales</taxon>
        <taxon>Micrococcaceae</taxon>
        <taxon>Rothia</taxon>
    </lineage>
</organism>
<accession>A0A3S5AFR7</accession>
<name>A0A3S5AFR7_9MICC</name>
<evidence type="ECO:0000313" key="2">
    <source>
        <dbReference type="Proteomes" id="UP000270988"/>
    </source>
</evidence>
<dbReference type="AlphaFoldDB" id="A0A3S5AFR7"/>